<evidence type="ECO:0000313" key="3">
    <source>
        <dbReference type="Proteomes" id="UP001521222"/>
    </source>
</evidence>
<dbReference type="InterPro" id="IPR005152">
    <property type="entry name" value="Lipase_secreted"/>
</dbReference>
<evidence type="ECO:0000256" key="1">
    <source>
        <dbReference type="PIRNR" id="PIRNR029171"/>
    </source>
</evidence>
<comment type="caution">
    <text evidence="2">The sequence shown here is derived from an EMBL/GenBank/DDBJ whole genome shotgun (WGS) entry which is preliminary data.</text>
</comment>
<dbReference type="Proteomes" id="UP001521222">
    <property type="component" value="Unassembled WGS sequence"/>
</dbReference>
<dbReference type="PIRSF" id="PIRSF029171">
    <property type="entry name" value="Esterase_LipA"/>
    <property type="match status" value="1"/>
</dbReference>
<reference evidence="2 3" key="1">
    <citation type="submission" date="2024-02" db="EMBL/GenBank/DDBJ databases">
        <title>De novo assembly and annotation of 12 fungi associated with fruit tree decline syndrome in Ontario, Canada.</title>
        <authorList>
            <person name="Sulman M."/>
            <person name="Ellouze W."/>
            <person name="Ilyukhin E."/>
        </authorList>
    </citation>
    <scope>NUCLEOTIDE SEQUENCE [LARGE SCALE GENOMIC DNA]</scope>
    <source>
        <strain evidence="2 3">M97-236</strain>
    </source>
</reference>
<accession>A0ABR3QRA5</accession>
<evidence type="ECO:0000313" key="2">
    <source>
        <dbReference type="EMBL" id="KAL1594686.1"/>
    </source>
</evidence>
<gene>
    <name evidence="2" type="ORF">SLS59_008736</name>
</gene>
<keyword evidence="1" id="KW-0732">Signal</keyword>
<organism evidence="2 3">
    <name type="scientific">Nothophoma quercina</name>
    <dbReference type="NCBI Taxonomy" id="749835"/>
    <lineage>
        <taxon>Eukaryota</taxon>
        <taxon>Fungi</taxon>
        <taxon>Dikarya</taxon>
        <taxon>Ascomycota</taxon>
        <taxon>Pezizomycotina</taxon>
        <taxon>Dothideomycetes</taxon>
        <taxon>Pleosporomycetidae</taxon>
        <taxon>Pleosporales</taxon>
        <taxon>Pleosporineae</taxon>
        <taxon>Didymellaceae</taxon>
        <taxon>Nothophoma</taxon>
    </lineage>
</organism>
<protein>
    <recommendedName>
        <fullName evidence="4">Secretory lipase</fullName>
    </recommendedName>
</protein>
<dbReference type="PANTHER" id="PTHR34853:SF1">
    <property type="entry name" value="LIPASE 5"/>
    <property type="match status" value="1"/>
</dbReference>
<dbReference type="PANTHER" id="PTHR34853">
    <property type="match status" value="1"/>
</dbReference>
<dbReference type="Gene3D" id="3.40.50.1820">
    <property type="entry name" value="alpha/beta hydrolase"/>
    <property type="match status" value="2"/>
</dbReference>
<dbReference type="InterPro" id="IPR029058">
    <property type="entry name" value="AB_hydrolase_fold"/>
</dbReference>
<name>A0ABR3QRA5_9PLEO</name>
<evidence type="ECO:0008006" key="4">
    <source>
        <dbReference type="Google" id="ProtNLM"/>
    </source>
</evidence>
<dbReference type="SUPFAM" id="SSF53474">
    <property type="entry name" value="alpha/beta-Hydrolases"/>
    <property type="match status" value="1"/>
</dbReference>
<proteinExistence type="inferred from homology"/>
<feature type="chain" id="PRO_5045017232" description="Secretory lipase" evidence="1">
    <location>
        <begin position="18"/>
        <end position="463"/>
    </location>
</feature>
<dbReference type="Pfam" id="PF03583">
    <property type="entry name" value="LIP"/>
    <property type="match status" value="1"/>
</dbReference>
<dbReference type="EMBL" id="JAKIXB020000035">
    <property type="protein sequence ID" value="KAL1594686.1"/>
    <property type="molecule type" value="Genomic_DNA"/>
</dbReference>
<sequence length="463" mass="49306">MKSQLLLNAVLSPAVAGSQVANLNVSASVAAQYGCNATCYEAFSAGLASDAAEFGALYNQGFYSTATNFSDSLPGDVLKFEPVDPAEISGSIPAGTTAYRIQYTSVDTFGETIPVTGFVAFPYANRTNGHLFRTVAWAHGTSGVFKGCAPSAMPSLYEYGSWSYLIERGYAVVATDYAGLGNNYIGHPYSALSAHANDVFYSVAAARKLFGTHLTTEWMSVGHSQGGGTVWTLAESPLVQNDSSIAGRYLGTVAQAPGVFQGSTALAALEAAQDSTPDAGSSRGVFGELGWAVIGLQNLYPKETFAWLDPTYRKRLDLARKAQACYDSMEAIVTGLDISQIIDLEDDAIAFQALRIIGIIDELTAVGEKKSCQPVLVVQGLEDVSVLPEIVESAYNLTCETGSEVHMQLYPGIDHDPVIPVAASSFLQWMDDRFDGIPTKGQCSKETVKPFDAGNMYAPINED</sequence>
<keyword evidence="3" id="KW-1185">Reference proteome</keyword>
<feature type="signal peptide" evidence="1">
    <location>
        <begin position="1"/>
        <end position="17"/>
    </location>
</feature>
<comment type="similarity">
    <text evidence="1">Belongs to the AB hydrolase superfamily. Lipase family.</text>
</comment>